<feature type="compositionally biased region" description="Low complexity" evidence="5">
    <location>
        <begin position="89"/>
        <end position="98"/>
    </location>
</feature>
<dbReference type="Proteomes" id="UP000637628">
    <property type="component" value="Unassembled WGS sequence"/>
</dbReference>
<evidence type="ECO:0008006" key="9">
    <source>
        <dbReference type="Google" id="ProtNLM"/>
    </source>
</evidence>
<feature type="transmembrane region" description="Helical" evidence="6">
    <location>
        <begin position="107"/>
        <end position="137"/>
    </location>
</feature>
<evidence type="ECO:0000256" key="6">
    <source>
        <dbReference type="SAM" id="Phobius"/>
    </source>
</evidence>
<comment type="subcellular location">
    <subcellularLocation>
        <location evidence="1">Membrane</location>
        <topology evidence="1">Multi-pass membrane protein</topology>
    </subcellularLocation>
</comment>
<feature type="transmembrane region" description="Helical" evidence="6">
    <location>
        <begin position="174"/>
        <end position="195"/>
    </location>
</feature>
<evidence type="ECO:0000256" key="1">
    <source>
        <dbReference type="ARBA" id="ARBA00004141"/>
    </source>
</evidence>
<keyword evidence="2 6" id="KW-0812">Transmembrane</keyword>
<accession>A0ABQ3Z8B2</accession>
<feature type="compositionally biased region" description="Pro residues" evidence="5">
    <location>
        <begin position="33"/>
        <end position="88"/>
    </location>
</feature>
<gene>
    <name evidence="7" type="ORF">Adu01nite_74270</name>
</gene>
<proteinExistence type="predicted"/>
<organism evidence="7 8">
    <name type="scientific">Paractinoplanes durhamensis</name>
    <dbReference type="NCBI Taxonomy" id="113563"/>
    <lineage>
        <taxon>Bacteria</taxon>
        <taxon>Bacillati</taxon>
        <taxon>Actinomycetota</taxon>
        <taxon>Actinomycetes</taxon>
        <taxon>Micromonosporales</taxon>
        <taxon>Micromonosporaceae</taxon>
        <taxon>Paractinoplanes</taxon>
    </lineage>
</organism>
<evidence type="ECO:0000256" key="5">
    <source>
        <dbReference type="SAM" id="MobiDB-lite"/>
    </source>
</evidence>
<protein>
    <recommendedName>
        <fullName evidence="9">DUF4870 domain-containing protein</fullName>
    </recommendedName>
</protein>
<keyword evidence="8" id="KW-1185">Reference proteome</keyword>
<comment type="caution">
    <text evidence="7">The sequence shown here is derived from an EMBL/GenBank/DDBJ whole genome shotgun (WGS) entry which is preliminary data.</text>
</comment>
<feature type="region of interest" description="Disordered" evidence="5">
    <location>
        <begin position="1"/>
        <end position="98"/>
    </location>
</feature>
<sequence length="213" mass="21623">MTEPPRPPGEGNGNDPTAPFNPYAANDPAAGSTPPPADPTPPPAPPGGYAPPPTSGGGYAPPPGGYNPPPSSGGGYGPPPGGYNPPPQQQQYGYGAPQATGPDDRTWVLIAHFGGALGAFLGGGLAGWIAPLIAFLARGPQSPVVRAEAVKALNFQVLWSIIALVGWITTCIVIGFFVWIAAMIVGIVFGIIAGVKASNNEGYNYPMTVSLIK</sequence>
<feature type="transmembrane region" description="Helical" evidence="6">
    <location>
        <begin position="149"/>
        <end position="168"/>
    </location>
</feature>
<dbReference type="Pfam" id="PF09685">
    <property type="entry name" value="MamF_MmsF"/>
    <property type="match status" value="1"/>
</dbReference>
<evidence type="ECO:0000256" key="3">
    <source>
        <dbReference type="ARBA" id="ARBA00022989"/>
    </source>
</evidence>
<evidence type="ECO:0000313" key="7">
    <source>
        <dbReference type="EMBL" id="GIE06077.1"/>
    </source>
</evidence>
<evidence type="ECO:0000256" key="4">
    <source>
        <dbReference type="ARBA" id="ARBA00023136"/>
    </source>
</evidence>
<dbReference type="RefSeq" id="WP_203733940.1">
    <property type="nucleotide sequence ID" value="NZ_BAAATX010000042.1"/>
</dbReference>
<keyword evidence="4 6" id="KW-0472">Membrane</keyword>
<dbReference type="EMBL" id="BOML01000059">
    <property type="protein sequence ID" value="GIE06077.1"/>
    <property type="molecule type" value="Genomic_DNA"/>
</dbReference>
<evidence type="ECO:0000313" key="8">
    <source>
        <dbReference type="Proteomes" id="UP000637628"/>
    </source>
</evidence>
<keyword evidence="3 6" id="KW-1133">Transmembrane helix</keyword>
<reference evidence="7 8" key="1">
    <citation type="submission" date="2021-01" db="EMBL/GenBank/DDBJ databases">
        <title>Whole genome shotgun sequence of Actinoplanes durhamensis NBRC 14914.</title>
        <authorList>
            <person name="Komaki H."/>
            <person name="Tamura T."/>
        </authorList>
    </citation>
    <scope>NUCLEOTIDE SEQUENCE [LARGE SCALE GENOMIC DNA]</scope>
    <source>
        <strain evidence="7 8">NBRC 14914</strain>
    </source>
</reference>
<name>A0ABQ3Z8B2_9ACTN</name>
<evidence type="ECO:0000256" key="2">
    <source>
        <dbReference type="ARBA" id="ARBA00022692"/>
    </source>
</evidence>
<dbReference type="InterPro" id="IPR019109">
    <property type="entry name" value="MamF_MmsF"/>
</dbReference>